<evidence type="ECO:0000313" key="2">
    <source>
        <dbReference type="Proteomes" id="UP001433508"/>
    </source>
</evidence>
<dbReference type="EMBL" id="MU971347">
    <property type="protein sequence ID" value="KAK9239281.1"/>
    <property type="molecule type" value="Genomic_DNA"/>
</dbReference>
<accession>A0ACC3T5Q6</accession>
<proteinExistence type="predicted"/>
<name>A0ACC3T5Q6_LIPKO</name>
<comment type="caution">
    <text evidence="1">The sequence shown here is derived from an EMBL/GenBank/DDBJ whole genome shotgun (WGS) entry which is preliminary data.</text>
</comment>
<evidence type="ECO:0000313" key="1">
    <source>
        <dbReference type="EMBL" id="KAK9239281.1"/>
    </source>
</evidence>
<gene>
    <name evidence="1" type="ORF">V1525DRAFT_398352</name>
</gene>
<reference evidence="2" key="1">
    <citation type="journal article" date="2024" name="Front. Bioeng. Biotechnol.">
        <title>Genome-scale model development and genomic sequencing of the oleaginous clade Lipomyces.</title>
        <authorList>
            <person name="Czajka J.J."/>
            <person name="Han Y."/>
            <person name="Kim J."/>
            <person name="Mondo S.J."/>
            <person name="Hofstad B.A."/>
            <person name="Robles A."/>
            <person name="Haridas S."/>
            <person name="Riley R."/>
            <person name="LaButti K."/>
            <person name="Pangilinan J."/>
            <person name="Andreopoulos W."/>
            <person name="Lipzen A."/>
            <person name="Yan J."/>
            <person name="Wang M."/>
            <person name="Ng V."/>
            <person name="Grigoriev I.V."/>
            <person name="Spatafora J.W."/>
            <person name="Magnuson J.K."/>
            <person name="Baker S.E."/>
            <person name="Pomraning K.R."/>
        </authorList>
    </citation>
    <scope>NUCLEOTIDE SEQUENCE [LARGE SCALE GENOMIC DNA]</scope>
    <source>
        <strain evidence="2">CBS 7786</strain>
    </source>
</reference>
<organism evidence="1 2">
    <name type="scientific">Lipomyces kononenkoae</name>
    <name type="common">Yeast</name>
    <dbReference type="NCBI Taxonomy" id="34357"/>
    <lineage>
        <taxon>Eukaryota</taxon>
        <taxon>Fungi</taxon>
        <taxon>Dikarya</taxon>
        <taxon>Ascomycota</taxon>
        <taxon>Saccharomycotina</taxon>
        <taxon>Lipomycetes</taxon>
        <taxon>Lipomycetales</taxon>
        <taxon>Lipomycetaceae</taxon>
        <taxon>Lipomyces</taxon>
    </lineage>
</organism>
<protein>
    <submittedName>
        <fullName evidence="1">Uncharacterized protein</fullName>
    </submittedName>
</protein>
<keyword evidence="2" id="KW-1185">Reference proteome</keyword>
<sequence>MDNIPNNNAGSPSGAEPTPGQHPGGPFNVVFVNYTFTYSPHPHRNVQNPQNPQDISRGSPETGENAGPGAEGNRGQTRADGPFHGFVVYGVPQLFDNVVFNGFGGPFAMGEPPKPRASKAAIDALKDVDIKTIPESDRTCPICFDPYYEEPAEQKGVDMNMIDVTATANKECPTSSAAGSAKLEEIGHSHDTESRQPKLTSEAEETAATYTESQQHESTGSNENRDASPRSGALDHVPLQMPCGHIFGKYCLKEWLTTSTTCPLCRTAIEAEPLQRPQQQGRFDGGFPFVLAPLFSLFRRTNQNQETRDGQNQTEGGQQQSQPQPQSQPSPPVSPAAAPSSATAAAPQSVHIEPSVNRSSSSGSSYAVRHHPYSRPTESSTSANTSSASSTESLSSVLARPDLECESALLGLCEESGPYIRLDCGHGYHEGCLRTAMRTHGDVEIPNLRNESNISTLASDQPRVRREVWCMRCRRYREVDA</sequence>
<dbReference type="Proteomes" id="UP001433508">
    <property type="component" value="Unassembled WGS sequence"/>
</dbReference>